<dbReference type="PANTHER" id="PTHR46484:SF1">
    <property type="entry name" value="SCHWANN CELL MYELIN PROTEIN-RELATED"/>
    <property type="match status" value="1"/>
</dbReference>
<name>A0A3Q3GKV3_KRYMA</name>
<feature type="chain" id="PRO_5018557378" description="Ig-like domain-containing protein" evidence="2">
    <location>
        <begin position="20"/>
        <end position="269"/>
    </location>
</feature>
<reference evidence="4" key="2">
    <citation type="submission" date="2025-09" db="UniProtKB">
        <authorList>
            <consortium name="Ensembl"/>
        </authorList>
    </citation>
    <scope>IDENTIFICATION</scope>
</reference>
<evidence type="ECO:0000256" key="2">
    <source>
        <dbReference type="SAM" id="SignalP"/>
    </source>
</evidence>
<proteinExistence type="predicted"/>
<dbReference type="OMA" id="YKKRTQF"/>
<protein>
    <recommendedName>
        <fullName evidence="3">Ig-like domain-containing protein</fullName>
    </recommendedName>
</protein>
<keyword evidence="5" id="KW-1185">Reference proteome</keyword>
<feature type="domain" description="Ig-like" evidence="3">
    <location>
        <begin position="123"/>
        <end position="232"/>
    </location>
</feature>
<dbReference type="AlphaFoldDB" id="A0A3Q3GKV3"/>
<dbReference type="Proteomes" id="UP000264800">
    <property type="component" value="Unplaced"/>
</dbReference>
<dbReference type="InterPro" id="IPR007110">
    <property type="entry name" value="Ig-like_dom"/>
</dbReference>
<evidence type="ECO:0000256" key="1">
    <source>
        <dbReference type="ARBA" id="ARBA00023157"/>
    </source>
</evidence>
<keyword evidence="2" id="KW-0732">Signal</keyword>
<dbReference type="InterPro" id="IPR036179">
    <property type="entry name" value="Ig-like_dom_sf"/>
</dbReference>
<dbReference type="InterPro" id="IPR013783">
    <property type="entry name" value="Ig-like_fold"/>
</dbReference>
<feature type="signal peptide" evidence="2">
    <location>
        <begin position="1"/>
        <end position="19"/>
    </location>
</feature>
<reference evidence="4" key="1">
    <citation type="submission" date="2025-08" db="UniProtKB">
        <authorList>
            <consortium name="Ensembl"/>
        </authorList>
    </citation>
    <scope>IDENTIFICATION</scope>
</reference>
<dbReference type="PROSITE" id="PS50835">
    <property type="entry name" value="IG_LIKE"/>
    <property type="match status" value="1"/>
</dbReference>
<keyword evidence="1" id="KW-1015">Disulfide bond</keyword>
<accession>A0A3Q3GKV3</accession>
<organism evidence="4 5">
    <name type="scientific">Kryptolebias marmoratus</name>
    <name type="common">Mangrove killifish</name>
    <name type="synonym">Rivulus marmoratus</name>
    <dbReference type="NCBI Taxonomy" id="37003"/>
    <lineage>
        <taxon>Eukaryota</taxon>
        <taxon>Metazoa</taxon>
        <taxon>Chordata</taxon>
        <taxon>Craniata</taxon>
        <taxon>Vertebrata</taxon>
        <taxon>Euteleostomi</taxon>
        <taxon>Actinopterygii</taxon>
        <taxon>Neopterygii</taxon>
        <taxon>Teleostei</taxon>
        <taxon>Neoteleostei</taxon>
        <taxon>Acanthomorphata</taxon>
        <taxon>Ovalentaria</taxon>
        <taxon>Atherinomorphae</taxon>
        <taxon>Cyprinodontiformes</taxon>
        <taxon>Rivulidae</taxon>
        <taxon>Kryptolebias</taxon>
    </lineage>
</organism>
<dbReference type="Ensembl" id="ENSKMAT00000024502.1">
    <property type="protein sequence ID" value="ENSKMAP00000024197.1"/>
    <property type="gene ID" value="ENSKMAG00000017933.1"/>
</dbReference>
<evidence type="ECO:0000259" key="3">
    <source>
        <dbReference type="PROSITE" id="PS50835"/>
    </source>
</evidence>
<evidence type="ECO:0000313" key="4">
    <source>
        <dbReference type="Ensembl" id="ENSKMAP00000024197.1"/>
    </source>
</evidence>
<dbReference type="InterPro" id="IPR013162">
    <property type="entry name" value="CD80_C2-set"/>
</dbReference>
<sequence length="269" mass="30560">MISVHTGNILFCFPVLVVPDVEPASNRWLINVPSKIPAVQGSCVVIPCTYVYPKTNKKLNRRRAFWKTGNKIVSTNLRKWKLTPEFKKRSLFLGNVRGGNCTMMLDGVRTTDVGPFYFRIELPRYKTYTFSENTVTIVVIRSAPPPSLSVEVLDKVTASCSVSHSCRVMPPRLTWSRSGTTTTKTKKLNNWMWKTKSVLTFVPLASDFNKPLNCTVRYRGGKKYVDFFPSLSTQKPEVLSCITHLRKLDRPSQSAKKIKRCHSLLSCCF</sequence>
<dbReference type="STRING" id="37003.ENSKMAP00000024197"/>
<dbReference type="SUPFAM" id="SSF48726">
    <property type="entry name" value="Immunoglobulin"/>
    <property type="match status" value="2"/>
</dbReference>
<dbReference type="PANTHER" id="PTHR46484">
    <property type="entry name" value="SI:CH211-171H4.5-RELATED"/>
    <property type="match status" value="1"/>
</dbReference>
<dbReference type="Gene3D" id="2.60.40.10">
    <property type="entry name" value="Immunoglobulins"/>
    <property type="match status" value="2"/>
</dbReference>
<dbReference type="Pfam" id="PF08205">
    <property type="entry name" value="C2-set_2"/>
    <property type="match status" value="1"/>
</dbReference>
<evidence type="ECO:0000313" key="5">
    <source>
        <dbReference type="Proteomes" id="UP000264800"/>
    </source>
</evidence>
<dbReference type="GeneTree" id="ENSGT01150000286924"/>